<keyword evidence="3 5" id="KW-0067">ATP-binding</keyword>
<keyword evidence="2" id="KW-0547">Nucleotide-binding</keyword>
<keyword evidence="6" id="KW-1185">Reference proteome</keyword>
<gene>
    <name evidence="5" type="ORF">HFQ13_13965</name>
</gene>
<dbReference type="PANTHER" id="PTHR23073">
    <property type="entry name" value="26S PROTEASOME REGULATORY SUBUNIT"/>
    <property type="match status" value="1"/>
</dbReference>
<evidence type="ECO:0000313" key="5">
    <source>
        <dbReference type="EMBL" id="MBU2789291.1"/>
    </source>
</evidence>
<dbReference type="EMBL" id="JAAXYO010000195">
    <property type="protein sequence ID" value="MBU2789291.1"/>
    <property type="molecule type" value="Genomic_DNA"/>
</dbReference>
<dbReference type="GO" id="GO:0005524">
    <property type="term" value="F:ATP binding"/>
    <property type="evidence" value="ECO:0007669"/>
    <property type="project" value="UniProtKB-KW"/>
</dbReference>
<dbReference type="RefSeq" id="WP_215871746.1">
    <property type="nucleotide sequence ID" value="NZ_JAAXYO010000195.1"/>
</dbReference>
<dbReference type="Gene3D" id="3.40.50.300">
    <property type="entry name" value="P-loop containing nucleotide triphosphate hydrolases"/>
    <property type="match status" value="2"/>
</dbReference>
<feature type="domain" description="AAA+ ATPase" evidence="4">
    <location>
        <begin position="477"/>
        <end position="604"/>
    </location>
</feature>
<evidence type="ECO:0000256" key="3">
    <source>
        <dbReference type="ARBA" id="ARBA00022840"/>
    </source>
</evidence>
<comment type="similarity">
    <text evidence="1">Belongs to the AAA ATPase family.</text>
</comment>
<evidence type="ECO:0000256" key="2">
    <source>
        <dbReference type="ARBA" id="ARBA00022741"/>
    </source>
</evidence>
<dbReference type="CDD" id="cd19481">
    <property type="entry name" value="RecA-like_protease"/>
    <property type="match status" value="1"/>
</dbReference>
<dbReference type="InterPro" id="IPR050221">
    <property type="entry name" value="26S_Proteasome_ATPase"/>
</dbReference>
<accession>A0AAE3CKW6</accession>
<reference evidence="5" key="1">
    <citation type="journal article" date="2021" name="ISME J.">
        <title>Genomic evolution of the class Acidithiobacillia: deep-branching Proteobacteria living in extreme acidic conditions.</title>
        <authorList>
            <person name="Moya-Beltran A."/>
            <person name="Beard S."/>
            <person name="Rojas-Villalobos C."/>
            <person name="Issotta F."/>
            <person name="Gallardo Y."/>
            <person name="Ulloa R."/>
            <person name="Giaveno A."/>
            <person name="Degli Esposti M."/>
            <person name="Johnson D.B."/>
            <person name="Quatrini R."/>
        </authorList>
    </citation>
    <scope>NUCLEOTIDE SEQUENCE</scope>
    <source>
        <strain evidence="5">VAN18-1</strain>
    </source>
</reference>
<dbReference type="AlphaFoldDB" id="A0AAE3CKW6"/>
<proteinExistence type="inferred from homology"/>
<name>A0AAE3CKW6_9PROT</name>
<dbReference type="GO" id="GO:0016887">
    <property type="term" value="F:ATP hydrolysis activity"/>
    <property type="evidence" value="ECO:0007669"/>
    <property type="project" value="InterPro"/>
</dbReference>
<dbReference type="SUPFAM" id="SSF52540">
    <property type="entry name" value="P-loop containing nucleoside triphosphate hydrolases"/>
    <property type="match status" value="2"/>
</dbReference>
<dbReference type="InterPro" id="IPR003959">
    <property type="entry name" value="ATPase_AAA_core"/>
</dbReference>
<feature type="domain" description="AAA+ ATPase" evidence="4">
    <location>
        <begin position="248"/>
        <end position="379"/>
    </location>
</feature>
<dbReference type="Proteomes" id="UP001197378">
    <property type="component" value="Unassembled WGS sequence"/>
</dbReference>
<dbReference type="SMART" id="SM00382">
    <property type="entry name" value="AAA"/>
    <property type="match status" value="2"/>
</dbReference>
<evidence type="ECO:0000256" key="1">
    <source>
        <dbReference type="ARBA" id="ARBA00006914"/>
    </source>
</evidence>
<evidence type="ECO:0000259" key="4">
    <source>
        <dbReference type="SMART" id="SM00382"/>
    </source>
</evidence>
<dbReference type="InterPro" id="IPR027417">
    <property type="entry name" value="P-loop_NTPase"/>
</dbReference>
<comment type="caution">
    <text evidence="5">The sequence shown here is derived from an EMBL/GenBank/DDBJ whole genome shotgun (WGS) entry which is preliminary data.</text>
</comment>
<protein>
    <submittedName>
        <fullName evidence="5">ATP-binding protein</fullName>
    </submittedName>
</protein>
<sequence length="691" mass="79246">MLRERENATGFDLCEREYSGADVYPGDPLWPWIQYFGLKLFVLRGRDLGYTWWTFGKEDARQLLELETPKQENWSDERKLRHGRQLLSERSRPSKKRHPLFKNLSRLASRLGLSEVEQDIVLLAALCDTYSLLDNLLEDTIDWGLDRFASLLASVLDNDMAAIHRALLPNSVLRGSGLLLDVQRKGLALLPGLGAQLLQKHEEESDLFAPLFQTVAPSELGLDAFPHLEQHSALLTRLIQGAWRGKHPGVHIHLHGAPGTGKTEYARALASSLQASLVEVRSQNMQQEPIEGDDRFHAYALCQRILARQVRGLILFDEVEDVFYDWAPWAPRIGRHKGWTNRLLEEAQVPTIWISNNPEEIDSAYRRRMIYEIAFRLPPKRVRRQILRHHWENHALPADSLPEFVLEADLQPRDLRQLATALQLVQPTAEEQLKVITQMLRQRGHRVPTPSKIPFDLHLIECEQDLPKLLQELSDTEDARILLQGPPGTGKTAFARHLSERLHRDLHHKTASDLLSKYVGGTEQRLAEAFQTAEGNILFLDEADSFLSPRESAQHSWEVSMVNELLQQMERFTGILIMATNLRDRLDPAVFRRFDWELHFASLRLEKRAALLRRLAKAYEVVLEERDAQRAAEELEGLVPADLAVFQRRHRQRGIDTVQELLQELKVLIAQRHSSTQRPVGFTAKATTICH</sequence>
<dbReference type="Pfam" id="PF00004">
    <property type="entry name" value="AAA"/>
    <property type="match status" value="2"/>
</dbReference>
<organism evidence="5 6">
    <name type="scientific">Igneacidithiobacillus copahuensis</name>
    <dbReference type="NCBI Taxonomy" id="2724909"/>
    <lineage>
        <taxon>Bacteria</taxon>
        <taxon>Pseudomonadati</taxon>
        <taxon>Pseudomonadota</taxon>
        <taxon>Acidithiobacillia</taxon>
        <taxon>Acidithiobacillales</taxon>
        <taxon>Acidithiobacillaceae</taxon>
        <taxon>Igneacidithiobacillus</taxon>
    </lineage>
</organism>
<dbReference type="InterPro" id="IPR003593">
    <property type="entry name" value="AAA+_ATPase"/>
</dbReference>
<evidence type="ECO:0000313" key="6">
    <source>
        <dbReference type="Proteomes" id="UP001197378"/>
    </source>
</evidence>